<evidence type="ECO:0000256" key="1">
    <source>
        <dbReference type="SAM" id="MobiDB-lite"/>
    </source>
</evidence>
<accession>A0A9P3Q088</accession>
<dbReference type="Proteomes" id="UP001063166">
    <property type="component" value="Unassembled WGS sequence"/>
</dbReference>
<dbReference type="OrthoDB" id="3064055at2759"/>
<name>A0A9P3Q088_LYOSH</name>
<protein>
    <submittedName>
        <fullName evidence="2">Uncharacterized protein</fullName>
    </submittedName>
</protein>
<keyword evidence="3" id="KW-1185">Reference proteome</keyword>
<comment type="caution">
    <text evidence="2">The sequence shown here is derived from an EMBL/GenBank/DDBJ whole genome shotgun (WGS) entry which is preliminary data.</text>
</comment>
<organism evidence="2 3">
    <name type="scientific">Lyophyllum shimeji</name>
    <name type="common">Hon-shimeji</name>
    <name type="synonym">Tricholoma shimeji</name>
    <dbReference type="NCBI Taxonomy" id="47721"/>
    <lineage>
        <taxon>Eukaryota</taxon>
        <taxon>Fungi</taxon>
        <taxon>Dikarya</taxon>
        <taxon>Basidiomycota</taxon>
        <taxon>Agaricomycotina</taxon>
        <taxon>Agaricomycetes</taxon>
        <taxon>Agaricomycetidae</taxon>
        <taxon>Agaricales</taxon>
        <taxon>Tricholomatineae</taxon>
        <taxon>Lyophyllaceae</taxon>
        <taxon>Lyophyllum</taxon>
    </lineage>
</organism>
<dbReference type="AlphaFoldDB" id="A0A9P3Q088"/>
<feature type="compositionally biased region" description="Polar residues" evidence="1">
    <location>
        <begin position="1"/>
        <end position="26"/>
    </location>
</feature>
<sequence length="165" mass="17461">MSETTQATPRCTNARSKSRAGNTVQASLDDGPLSVMAAPCSHGVQRRAVNPLRLGLVQQRPMRPLPSSRSTVSGTLVDCYSKGSEVTALEPASRRAPMLYWGSDVLWRGYGAPKNTGVSVCTASDGYHDFGGKGMNGYKTSPNGLTEGVSTRTPRLVAMVSVSLV</sequence>
<dbReference type="EMBL" id="BRPK01000018">
    <property type="protein sequence ID" value="GLB44714.1"/>
    <property type="molecule type" value="Genomic_DNA"/>
</dbReference>
<feature type="region of interest" description="Disordered" evidence="1">
    <location>
        <begin position="1"/>
        <end position="28"/>
    </location>
</feature>
<evidence type="ECO:0000313" key="3">
    <source>
        <dbReference type="Proteomes" id="UP001063166"/>
    </source>
</evidence>
<gene>
    <name evidence="2" type="ORF">LshimejAT787_1800510</name>
</gene>
<evidence type="ECO:0000313" key="2">
    <source>
        <dbReference type="EMBL" id="GLB44714.1"/>
    </source>
</evidence>
<proteinExistence type="predicted"/>
<reference evidence="2" key="1">
    <citation type="submission" date="2022-07" db="EMBL/GenBank/DDBJ databases">
        <title>The genome of Lyophyllum shimeji provides insight into the initial evolution of ectomycorrhizal fungal genome.</title>
        <authorList>
            <person name="Kobayashi Y."/>
            <person name="Shibata T."/>
            <person name="Hirakawa H."/>
            <person name="Shigenobu S."/>
            <person name="Nishiyama T."/>
            <person name="Yamada A."/>
            <person name="Hasebe M."/>
            <person name="Kawaguchi M."/>
        </authorList>
    </citation>
    <scope>NUCLEOTIDE SEQUENCE</scope>
    <source>
        <strain evidence="2">AT787</strain>
    </source>
</reference>